<dbReference type="PANTHER" id="PTHR23501">
    <property type="entry name" value="MAJOR FACILITATOR SUPERFAMILY"/>
    <property type="match status" value="1"/>
</dbReference>
<feature type="transmembrane region" description="Helical" evidence="5">
    <location>
        <begin position="343"/>
        <end position="363"/>
    </location>
</feature>
<evidence type="ECO:0000256" key="4">
    <source>
        <dbReference type="ARBA" id="ARBA00023136"/>
    </source>
</evidence>
<evidence type="ECO:0000256" key="3">
    <source>
        <dbReference type="ARBA" id="ARBA00022989"/>
    </source>
</evidence>
<dbReference type="AlphaFoldDB" id="A0A1X7S1A2"/>
<dbReference type="EMBL" id="LT853699">
    <property type="protein sequence ID" value="SMQ53425.1"/>
    <property type="molecule type" value="Genomic_DNA"/>
</dbReference>
<dbReference type="GO" id="GO:0005886">
    <property type="term" value="C:plasma membrane"/>
    <property type="evidence" value="ECO:0007669"/>
    <property type="project" value="TreeGrafter"/>
</dbReference>
<dbReference type="STRING" id="1276538.A0A1X7S1A2"/>
<comment type="subcellular location">
    <subcellularLocation>
        <location evidence="1">Membrane</location>
        <topology evidence="1">Multi-pass membrane protein</topology>
    </subcellularLocation>
</comment>
<dbReference type="InterPro" id="IPR036259">
    <property type="entry name" value="MFS_trans_sf"/>
</dbReference>
<evidence type="ECO:0000256" key="2">
    <source>
        <dbReference type="ARBA" id="ARBA00022692"/>
    </source>
</evidence>
<dbReference type="InterPro" id="IPR011701">
    <property type="entry name" value="MFS"/>
</dbReference>
<feature type="transmembrane region" description="Helical" evidence="5">
    <location>
        <begin position="302"/>
        <end position="322"/>
    </location>
</feature>
<dbReference type="Gene3D" id="1.20.1250.20">
    <property type="entry name" value="MFS general substrate transporter like domains"/>
    <property type="match status" value="1"/>
</dbReference>
<evidence type="ECO:0000256" key="5">
    <source>
        <dbReference type="SAM" id="Phobius"/>
    </source>
</evidence>
<feature type="transmembrane region" description="Helical" evidence="5">
    <location>
        <begin position="87"/>
        <end position="113"/>
    </location>
</feature>
<evidence type="ECO:0000313" key="6">
    <source>
        <dbReference type="EMBL" id="SMQ53425.1"/>
    </source>
</evidence>
<feature type="transmembrane region" description="Helical" evidence="5">
    <location>
        <begin position="457"/>
        <end position="476"/>
    </location>
</feature>
<dbReference type="Pfam" id="PF07690">
    <property type="entry name" value="MFS_1"/>
    <property type="match status" value="1"/>
</dbReference>
<accession>A0A1X7S1A2</accession>
<keyword evidence="3 5" id="KW-1133">Transmembrane helix</keyword>
<organism evidence="6 7">
    <name type="scientific">Zymoseptoria tritici (strain ST99CH_3D7)</name>
    <dbReference type="NCBI Taxonomy" id="1276538"/>
    <lineage>
        <taxon>Eukaryota</taxon>
        <taxon>Fungi</taxon>
        <taxon>Dikarya</taxon>
        <taxon>Ascomycota</taxon>
        <taxon>Pezizomycotina</taxon>
        <taxon>Dothideomycetes</taxon>
        <taxon>Dothideomycetidae</taxon>
        <taxon>Mycosphaerellales</taxon>
        <taxon>Mycosphaerellaceae</taxon>
        <taxon>Zymoseptoria</taxon>
    </lineage>
</organism>
<feature type="transmembrane region" description="Helical" evidence="5">
    <location>
        <begin position="133"/>
        <end position="153"/>
    </location>
</feature>
<sequence length="523" mass="55964">MQHAEDARPAQTKEIAGWRLAVIFFCLSILLLLSLMDETIVATALVAISIEFNNFQTSLWIVLGYTLTYLGFAVLSYRLADVYGRRLVVLFGAFIFTAFSTLQGVGGSIMYSITIICFPEMSPVRLLPLASSIIGIVLAISGAVGPALGGVITSHSSGELGVMGMNEFGVCARNSLNGWKGVTGDGSWMNPPVAVPTMLVLYFIWPADTEQTRGTNLIHVELSQVDFVGAAPLLLFTTALTFGCQEGGSRAYSWSSPVIVALLAISGILFVALLAWAFALDRLTYFKDTAEILPWRILTDRILLSAITTTLLTGFTGLLLVIQLPIYFQIVNVLSAVESATPGLHLLPSVVSTAIGAAVGGLISTKNNFNFHTLIVGNSLLLVGCGLFFVTPISLHVPHLLYGAQVLAGFGAGLTFCYISSTEQISTVSRNPSFISQVDLTRQVAARAVFALAFNEGLRICTYIAAISLVISLLVWQKHPPTIQKRKSQVEASMLEAPESTAIGLEQVQGATDKTTCAVGRAT</sequence>
<dbReference type="SUPFAM" id="SSF103473">
    <property type="entry name" value="MFS general substrate transporter"/>
    <property type="match status" value="1"/>
</dbReference>
<name>A0A1X7S1A2_ZYMT9</name>
<keyword evidence="7" id="KW-1185">Reference proteome</keyword>
<proteinExistence type="predicted"/>
<feature type="transmembrane region" description="Helical" evidence="5">
    <location>
        <begin position="402"/>
        <end position="421"/>
    </location>
</feature>
<reference evidence="6 7" key="1">
    <citation type="submission" date="2016-06" db="EMBL/GenBank/DDBJ databases">
        <authorList>
            <person name="Kjaerup R.B."/>
            <person name="Dalgaard T.S."/>
            <person name="Juul-Madsen H.R."/>
        </authorList>
    </citation>
    <scope>NUCLEOTIDE SEQUENCE [LARGE SCALE GENOMIC DNA]</scope>
</reference>
<evidence type="ECO:0008006" key="8">
    <source>
        <dbReference type="Google" id="ProtNLM"/>
    </source>
</evidence>
<feature type="transmembrane region" description="Helical" evidence="5">
    <location>
        <begin position="258"/>
        <end position="279"/>
    </location>
</feature>
<evidence type="ECO:0000256" key="1">
    <source>
        <dbReference type="ARBA" id="ARBA00004141"/>
    </source>
</evidence>
<keyword evidence="2 5" id="KW-0812">Transmembrane</keyword>
<protein>
    <recommendedName>
        <fullName evidence="8">Major facilitator superfamily (MFS) profile domain-containing protein</fullName>
    </recommendedName>
</protein>
<dbReference type="Proteomes" id="UP000215127">
    <property type="component" value="Chromosome 8"/>
</dbReference>
<feature type="transmembrane region" description="Helical" evidence="5">
    <location>
        <begin position="60"/>
        <end position="80"/>
    </location>
</feature>
<dbReference type="GO" id="GO:0022857">
    <property type="term" value="F:transmembrane transporter activity"/>
    <property type="evidence" value="ECO:0007669"/>
    <property type="project" value="InterPro"/>
</dbReference>
<feature type="transmembrane region" description="Helical" evidence="5">
    <location>
        <begin position="20"/>
        <end position="48"/>
    </location>
</feature>
<evidence type="ECO:0000313" key="7">
    <source>
        <dbReference type="Proteomes" id="UP000215127"/>
    </source>
</evidence>
<keyword evidence="4 5" id="KW-0472">Membrane</keyword>
<dbReference type="PANTHER" id="PTHR23501:SF43">
    <property type="entry name" value="MULTIDRUG TRANSPORTER, PUTATIVE (AFU_ORTHOLOGUE AFUA_6G03040)-RELATED"/>
    <property type="match status" value="1"/>
</dbReference>
<feature type="transmembrane region" description="Helical" evidence="5">
    <location>
        <begin position="369"/>
        <end position="390"/>
    </location>
</feature>
<gene>
    <name evidence="6" type="ORF">ZT3D7_G8578</name>
</gene>